<protein>
    <recommendedName>
        <fullName evidence="6">Protein sleepless</fullName>
    </recommendedName>
</protein>
<comment type="caution">
    <text evidence="4">The sequence shown here is derived from an EMBL/GenBank/DDBJ whole genome shotgun (WGS) entry which is preliminary data.</text>
</comment>
<dbReference type="InterPro" id="IPR031424">
    <property type="entry name" value="QVR-like"/>
</dbReference>
<dbReference type="Proteomes" id="UP000835052">
    <property type="component" value="Unassembled WGS sequence"/>
</dbReference>
<reference evidence="4" key="1">
    <citation type="submission" date="2020-10" db="EMBL/GenBank/DDBJ databases">
        <authorList>
            <person name="Kikuchi T."/>
        </authorList>
    </citation>
    <scope>NUCLEOTIDE SEQUENCE</scope>
    <source>
        <strain evidence="4">NKZ352</strain>
    </source>
</reference>
<organism evidence="4 5">
    <name type="scientific">Caenorhabditis auriculariae</name>
    <dbReference type="NCBI Taxonomy" id="2777116"/>
    <lineage>
        <taxon>Eukaryota</taxon>
        <taxon>Metazoa</taxon>
        <taxon>Ecdysozoa</taxon>
        <taxon>Nematoda</taxon>
        <taxon>Chromadorea</taxon>
        <taxon>Rhabditida</taxon>
        <taxon>Rhabditina</taxon>
        <taxon>Rhabditomorpha</taxon>
        <taxon>Rhabditoidea</taxon>
        <taxon>Rhabditidae</taxon>
        <taxon>Peloderinae</taxon>
        <taxon>Caenorhabditis</taxon>
    </lineage>
</organism>
<name>A0A8S1HKD6_9PELO</name>
<sequence length="165" mass="18158">MTSTGGVFVAFGLWIGVGVAASLSCYHCVSQIDDADSNDHERFALKTALFNRYNVPPAHKECLRGGDNVLFRSVAVERCANDTDFCVRIVSGVEDNRNSRSNKTLVMRGCLSTLFRPGFALNPTSNCTDYRNSQCLCSTDYCNSAKPRAFFSALVMLSSLRFILT</sequence>
<dbReference type="AlphaFoldDB" id="A0A8S1HKD6"/>
<dbReference type="SUPFAM" id="SSF57302">
    <property type="entry name" value="Snake toxin-like"/>
    <property type="match status" value="1"/>
</dbReference>
<keyword evidence="2" id="KW-0325">Glycoprotein</keyword>
<dbReference type="Pfam" id="PF17064">
    <property type="entry name" value="QVR"/>
    <property type="match status" value="1"/>
</dbReference>
<dbReference type="GO" id="GO:0030431">
    <property type="term" value="P:sleep"/>
    <property type="evidence" value="ECO:0007669"/>
    <property type="project" value="InterPro"/>
</dbReference>
<gene>
    <name evidence="4" type="ORF">CAUJ_LOCUS12902</name>
</gene>
<accession>A0A8S1HKD6</accession>
<dbReference type="EMBL" id="CAJGYM010000083">
    <property type="protein sequence ID" value="CAD6196991.1"/>
    <property type="molecule type" value="Genomic_DNA"/>
</dbReference>
<evidence type="ECO:0008006" key="6">
    <source>
        <dbReference type="Google" id="ProtNLM"/>
    </source>
</evidence>
<dbReference type="OrthoDB" id="5836372at2759"/>
<feature type="chain" id="PRO_5035886762" description="Protein sleepless" evidence="3">
    <location>
        <begin position="21"/>
        <end position="165"/>
    </location>
</feature>
<keyword evidence="5" id="KW-1185">Reference proteome</keyword>
<proteinExistence type="predicted"/>
<evidence type="ECO:0000256" key="3">
    <source>
        <dbReference type="SAM" id="SignalP"/>
    </source>
</evidence>
<dbReference type="InterPro" id="IPR045860">
    <property type="entry name" value="Snake_toxin-like_sf"/>
</dbReference>
<evidence type="ECO:0000256" key="2">
    <source>
        <dbReference type="ARBA" id="ARBA00023180"/>
    </source>
</evidence>
<evidence type="ECO:0000313" key="4">
    <source>
        <dbReference type="EMBL" id="CAD6196991.1"/>
    </source>
</evidence>
<feature type="signal peptide" evidence="3">
    <location>
        <begin position="1"/>
        <end position="20"/>
    </location>
</feature>
<evidence type="ECO:0000313" key="5">
    <source>
        <dbReference type="Proteomes" id="UP000835052"/>
    </source>
</evidence>
<evidence type="ECO:0000256" key="1">
    <source>
        <dbReference type="ARBA" id="ARBA00022729"/>
    </source>
</evidence>
<dbReference type="GO" id="GO:0032222">
    <property type="term" value="P:regulation of synaptic transmission, cholinergic"/>
    <property type="evidence" value="ECO:0007669"/>
    <property type="project" value="InterPro"/>
</dbReference>
<keyword evidence="1 3" id="KW-0732">Signal</keyword>